<dbReference type="Proteomes" id="UP000507470">
    <property type="component" value="Unassembled WGS sequence"/>
</dbReference>
<evidence type="ECO:0000256" key="6">
    <source>
        <dbReference type="ARBA" id="ARBA00022800"/>
    </source>
</evidence>
<dbReference type="GO" id="GO:0042245">
    <property type="term" value="P:RNA repair"/>
    <property type="evidence" value="ECO:0007669"/>
    <property type="project" value="UniProtKB-KW"/>
</dbReference>
<evidence type="ECO:0000256" key="8">
    <source>
        <dbReference type="ARBA" id="ARBA00034038"/>
    </source>
</evidence>
<organism evidence="12 13">
    <name type="scientific">Mytilus coruscus</name>
    <name type="common">Sea mussel</name>
    <dbReference type="NCBI Taxonomy" id="42192"/>
    <lineage>
        <taxon>Eukaryota</taxon>
        <taxon>Metazoa</taxon>
        <taxon>Spiralia</taxon>
        <taxon>Lophotrochozoa</taxon>
        <taxon>Mollusca</taxon>
        <taxon>Bivalvia</taxon>
        <taxon>Autobranchia</taxon>
        <taxon>Pteriomorphia</taxon>
        <taxon>Mytilida</taxon>
        <taxon>Mytiloidea</taxon>
        <taxon>Mytilidae</taxon>
        <taxon>Mytilinae</taxon>
        <taxon>Mytilus</taxon>
    </lineage>
</organism>
<dbReference type="PANTHER" id="PTHR31219:SF2">
    <property type="entry name" value="RNA LIGASE 1"/>
    <property type="match status" value="1"/>
</dbReference>
<dbReference type="EMBL" id="CACVKT020008662">
    <property type="protein sequence ID" value="CAC5416535.1"/>
    <property type="molecule type" value="Genomic_DNA"/>
</dbReference>
<sequence>MESFGSVQQKISCVFKTAVLEEQSNKRSYQPYKVVAVDEIRQQAIEDNIRVARATEKLDGTCVYIAEFCGKPWLWARLDRKPNKKSDKNFKKFHNQKQQWIRDGKQGKEPIFQWNEVPENWIPSSGVLLIDGLPQPDENGHIPGWVPVEQKLKQYVWHMSSVDLDHGLGLVLREDSERPSDLVVEVKELCDLLGHTAELIGTNVNANPYGIGNKKNPLHMLVIHGSIAVKNPPILKLDGVKDWFESSDNNNGRVEGVVWHCPSGVLYKIHRHHLNLSWPIKEPQLSCRKIYICVDVSKYELSDDKKSIFTDLAKLQGQSCDSLMNIHELCTEENETR</sequence>
<evidence type="ECO:0000256" key="2">
    <source>
        <dbReference type="ARBA" id="ARBA00001946"/>
    </source>
</evidence>
<evidence type="ECO:0000256" key="4">
    <source>
        <dbReference type="ARBA" id="ARBA00022598"/>
    </source>
</evidence>
<comment type="function">
    <text evidence="11">Functions as an RNA ligase, in vitro. The ligation reaction entails three nucleotidyl transfer steps. In the first step, the RNA ligase reacts with ATP in the absence of nucleic acid to form a covalent ligase-AMP intermediate and release pyrophosphate. In step 2, the ligase-AMP binds to the nucleic acid and transfers the adenylate to the 5'-PO4 terminus to form an adenylylated intermediate. In step 3, the RNA ligase directs the attack of the 3'-OH on the 5'-phosphoanhydride linkage, resulting in a repaired 3'-5' phosphodiester and release of AMP. Exhibits selectivity for single-stranded RNA substrates and may not have nick-sealing activity on double-stranded DNA-RNA hybrids. May play a role in maintaining RNA integrity under stress conditions, for example in response to reactive oxygen species (ROS).</text>
</comment>
<name>A0A6J8EAF0_MYTCO</name>
<evidence type="ECO:0000256" key="3">
    <source>
        <dbReference type="ARBA" id="ARBA00012724"/>
    </source>
</evidence>
<reference evidence="12 13" key="1">
    <citation type="submission" date="2020-06" db="EMBL/GenBank/DDBJ databases">
        <authorList>
            <person name="Li R."/>
            <person name="Bekaert M."/>
        </authorList>
    </citation>
    <scope>NUCLEOTIDE SEQUENCE [LARGE SCALE GENOMIC DNA]</scope>
    <source>
        <strain evidence="13">wild</strain>
    </source>
</reference>
<evidence type="ECO:0000256" key="5">
    <source>
        <dbReference type="ARBA" id="ARBA00022741"/>
    </source>
</evidence>
<evidence type="ECO:0000313" key="13">
    <source>
        <dbReference type="Proteomes" id="UP000507470"/>
    </source>
</evidence>
<comment type="cofactor">
    <cofactor evidence="1">
        <name>Mn(2+)</name>
        <dbReference type="ChEBI" id="CHEBI:29035"/>
    </cofactor>
</comment>
<gene>
    <name evidence="12" type="ORF">MCOR_49139</name>
</gene>
<keyword evidence="7" id="KW-0067">ATP-binding</keyword>
<evidence type="ECO:0000256" key="11">
    <source>
        <dbReference type="ARBA" id="ARBA00045151"/>
    </source>
</evidence>
<comment type="cofactor">
    <cofactor evidence="2">
        <name>Mg(2+)</name>
        <dbReference type="ChEBI" id="CHEBI:18420"/>
    </cofactor>
</comment>
<keyword evidence="4" id="KW-0436">Ligase</keyword>
<dbReference type="AlphaFoldDB" id="A0A6J8EAF0"/>
<keyword evidence="5" id="KW-0547">Nucleotide-binding</keyword>
<protein>
    <recommendedName>
        <fullName evidence="9">RNA ligase 1</fullName>
        <ecNumber evidence="3">6.5.1.3</ecNumber>
    </recommendedName>
    <alternativeName>
        <fullName evidence="10">RNA ligase</fullName>
    </alternativeName>
</protein>
<dbReference type="EC" id="6.5.1.3" evidence="3"/>
<keyword evidence="13" id="KW-1185">Reference proteome</keyword>
<dbReference type="PANTHER" id="PTHR31219">
    <property type="entry name" value="CHROMOSOME 28 C12ORF29 HOMOLOG"/>
    <property type="match status" value="1"/>
</dbReference>
<evidence type="ECO:0000256" key="10">
    <source>
        <dbReference type="ARBA" id="ARBA00035432"/>
    </source>
</evidence>
<keyword evidence="6" id="KW-0692">RNA repair</keyword>
<dbReference type="GO" id="GO:0000302">
    <property type="term" value="P:response to reactive oxygen species"/>
    <property type="evidence" value="ECO:0007669"/>
    <property type="project" value="InterPro"/>
</dbReference>
<dbReference type="Pfam" id="PF17720">
    <property type="entry name" value="RLIG1"/>
    <property type="match status" value="1"/>
</dbReference>
<dbReference type="InterPro" id="IPR041211">
    <property type="entry name" value="RLIG1"/>
</dbReference>
<dbReference type="OrthoDB" id="6021187at2759"/>
<proteinExistence type="predicted"/>
<comment type="catalytic activity">
    <reaction evidence="8">
        <text>ATP + (ribonucleotide)n-3'-hydroxyl + 5'-phospho-(ribonucleotide)m = (ribonucleotide)n+m + AMP + diphosphate.</text>
        <dbReference type="EC" id="6.5.1.3"/>
    </reaction>
</comment>
<evidence type="ECO:0000256" key="7">
    <source>
        <dbReference type="ARBA" id="ARBA00022840"/>
    </source>
</evidence>
<accession>A0A6J8EAF0</accession>
<evidence type="ECO:0000313" key="12">
    <source>
        <dbReference type="EMBL" id="CAC5416535.1"/>
    </source>
</evidence>
<dbReference type="GO" id="GO:0003972">
    <property type="term" value="F:RNA ligase (ATP) activity"/>
    <property type="evidence" value="ECO:0007669"/>
    <property type="project" value="UniProtKB-EC"/>
</dbReference>
<evidence type="ECO:0000256" key="9">
    <source>
        <dbReference type="ARBA" id="ARBA00035168"/>
    </source>
</evidence>
<dbReference type="GO" id="GO:0005524">
    <property type="term" value="F:ATP binding"/>
    <property type="evidence" value="ECO:0007669"/>
    <property type="project" value="UniProtKB-KW"/>
</dbReference>
<evidence type="ECO:0000256" key="1">
    <source>
        <dbReference type="ARBA" id="ARBA00001936"/>
    </source>
</evidence>